<feature type="transmembrane region" description="Helical" evidence="1">
    <location>
        <begin position="195"/>
        <end position="216"/>
    </location>
</feature>
<evidence type="ECO:0000313" key="3">
    <source>
        <dbReference type="EMBL" id="PAV16651.1"/>
    </source>
</evidence>
<dbReference type="AlphaFoldDB" id="A0A286UAP1"/>
<name>A0A286UAP1_9AGAM</name>
<dbReference type="Proteomes" id="UP000217199">
    <property type="component" value="Unassembled WGS sequence"/>
</dbReference>
<dbReference type="InParanoid" id="A0A286UAP1"/>
<evidence type="ECO:0000259" key="2">
    <source>
        <dbReference type="Pfam" id="PF20151"/>
    </source>
</evidence>
<organism evidence="3 4">
    <name type="scientific">Pyrrhoderma noxium</name>
    <dbReference type="NCBI Taxonomy" id="2282107"/>
    <lineage>
        <taxon>Eukaryota</taxon>
        <taxon>Fungi</taxon>
        <taxon>Dikarya</taxon>
        <taxon>Basidiomycota</taxon>
        <taxon>Agaricomycotina</taxon>
        <taxon>Agaricomycetes</taxon>
        <taxon>Hymenochaetales</taxon>
        <taxon>Hymenochaetaceae</taxon>
        <taxon>Pyrrhoderma</taxon>
    </lineage>
</organism>
<evidence type="ECO:0000313" key="4">
    <source>
        <dbReference type="Proteomes" id="UP000217199"/>
    </source>
</evidence>
<comment type="caution">
    <text evidence="3">The sequence shown here is derived from an EMBL/GenBank/DDBJ whole genome shotgun (WGS) entry which is preliminary data.</text>
</comment>
<accession>A0A286UAP1</accession>
<dbReference type="InterPro" id="IPR045340">
    <property type="entry name" value="DUF6533"/>
</dbReference>
<sequence>MMSNKTSQIIPSESIHTLTEEVLMIQLTKYAGLSSMILYLYYYVTTLDTEFSVMLTSRHGIGKLLFYTLRYLTLFSTLYTNIAPFFPNQSYEMLAILCSSSSDCVLQLRIWYYTAITVVILRQGAVNMILGPGINEFICANKTPNHSLNGSIIVKLVDEGIMLALALNKGFKNMKQYGGRGIASNLTTLLVKDSVFYFLVLFSNYLVIELFLGLGGYKYVEIPVSISLSIGSIISQHLLVNVRMQASNSLELRLEPMSNIDETQPFSRGGLEFNARTQSSTSLNYRATV</sequence>
<protein>
    <recommendedName>
        <fullName evidence="2">DUF6533 domain-containing protein</fullName>
    </recommendedName>
</protein>
<keyword evidence="4" id="KW-1185">Reference proteome</keyword>
<dbReference type="Pfam" id="PF20151">
    <property type="entry name" value="DUF6533"/>
    <property type="match status" value="1"/>
</dbReference>
<keyword evidence="1" id="KW-1133">Transmembrane helix</keyword>
<evidence type="ECO:0000256" key="1">
    <source>
        <dbReference type="SAM" id="Phobius"/>
    </source>
</evidence>
<feature type="transmembrane region" description="Helical" evidence="1">
    <location>
        <begin position="64"/>
        <end position="86"/>
    </location>
</feature>
<keyword evidence="1" id="KW-0812">Transmembrane</keyword>
<proteinExistence type="predicted"/>
<keyword evidence="1" id="KW-0472">Membrane</keyword>
<reference evidence="3 4" key="1">
    <citation type="journal article" date="2017" name="Mol. Ecol.">
        <title>Comparative and population genomic landscape of Phellinus noxius: A hypervariable fungus causing root rot in trees.</title>
        <authorList>
            <person name="Chung C.L."/>
            <person name="Lee T.J."/>
            <person name="Akiba M."/>
            <person name="Lee H.H."/>
            <person name="Kuo T.H."/>
            <person name="Liu D."/>
            <person name="Ke H.M."/>
            <person name="Yokoi T."/>
            <person name="Roa M.B."/>
            <person name="Lu M.J."/>
            <person name="Chang Y.Y."/>
            <person name="Ann P.J."/>
            <person name="Tsai J.N."/>
            <person name="Chen C.Y."/>
            <person name="Tzean S.S."/>
            <person name="Ota Y."/>
            <person name="Hattori T."/>
            <person name="Sahashi N."/>
            <person name="Liou R.F."/>
            <person name="Kikuchi T."/>
            <person name="Tsai I.J."/>
        </authorList>
    </citation>
    <scope>NUCLEOTIDE SEQUENCE [LARGE SCALE GENOMIC DNA]</scope>
    <source>
        <strain evidence="3 4">FFPRI411160</strain>
    </source>
</reference>
<gene>
    <name evidence="3" type="ORF">PNOK_0827100</name>
</gene>
<feature type="domain" description="DUF6533" evidence="2">
    <location>
        <begin position="30"/>
        <end position="75"/>
    </location>
</feature>
<dbReference type="EMBL" id="NBII01000008">
    <property type="protein sequence ID" value="PAV16651.1"/>
    <property type="molecule type" value="Genomic_DNA"/>
</dbReference>
<feature type="transmembrane region" description="Helical" evidence="1">
    <location>
        <begin position="21"/>
        <end position="44"/>
    </location>
</feature>